<organism evidence="5 6">
    <name type="scientific">Thamnidium elegans</name>
    <dbReference type="NCBI Taxonomy" id="101142"/>
    <lineage>
        <taxon>Eukaryota</taxon>
        <taxon>Fungi</taxon>
        <taxon>Fungi incertae sedis</taxon>
        <taxon>Mucoromycota</taxon>
        <taxon>Mucoromycotina</taxon>
        <taxon>Mucoromycetes</taxon>
        <taxon>Mucorales</taxon>
        <taxon>Mucorineae</taxon>
        <taxon>Mucoraceae</taxon>
        <taxon>Thamnidium</taxon>
    </lineage>
</organism>
<dbReference type="SMART" id="SM00385">
    <property type="entry name" value="CYCLIN"/>
    <property type="match status" value="2"/>
</dbReference>
<accession>A0A8H7SU87</accession>
<gene>
    <name evidence="5" type="ORF">INT48_000488</name>
</gene>
<keyword evidence="6" id="KW-1185">Reference proteome</keyword>
<dbReference type="EMBL" id="JAEPRE010000050">
    <property type="protein sequence ID" value="KAG2234585.1"/>
    <property type="molecule type" value="Genomic_DNA"/>
</dbReference>
<keyword evidence="1" id="KW-0805">Transcription regulation</keyword>
<evidence type="ECO:0000259" key="4">
    <source>
        <dbReference type="SMART" id="SM00385"/>
    </source>
</evidence>
<dbReference type="GO" id="GO:0016538">
    <property type="term" value="F:cyclin-dependent protein serine/threonine kinase regulator activity"/>
    <property type="evidence" value="ECO:0007669"/>
    <property type="project" value="InterPro"/>
</dbReference>
<dbReference type="InterPro" id="IPR013763">
    <property type="entry name" value="Cyclin-like_dom"/>
</dbReference>
<dbReference type="Gene3D" id="1.10.472.10">
    <property type="entry name" value="Cyclin-like"/>
    <property type="match status" value="2"/>
</dbReference>
<evidence type="ECO:0000313" key="6">
    <source>
        <dbReference type="Proteomes" id="UP000613177"/>
    </source>
</evidence>
<proteinExistence type="inferred from homology"/>
<feature type="domain" description="Cyclin-like" evidence="4">
    <location>
        <begin position="143"/>
        <end position="230"/>
    </location>
</feature>
<dbReference type="PANTHER" id="PTHR10026">
    <property type="entry name" value="CYCLIN"/>
    <property type="match status" value="1"/>
</dbReference>
<dbReference type="GO" id="GO:0070897">
    <property type="term" value="P:transcription preinitiation complex assembly"/>
    <property type="evidence" value="ECO:0007669"/>
    <property type="project" value="InterPro"/>
</dbReference>
<protein>
    <recommendedName>
        <fullName evidence="4">Cyclin-like domain-containing protein</fullName>
    </recommendedName>
</protein>
<sequence>MSSQWFMHKEDSKNTPSILNGMRYEEELLYRMRGVCLIQIVGYRLELPVHTVATASTLYHRFFTRKSFYDYKYTRIAQACLFIACKSDESSRRAQDIAKSWTYKPKETRSEKAIAKFISDLLYNELLVLEVVCFDMSFEHPYYDMLEFVKEVGIPNEIATAALAFINDSFRLPLNLWYEPKAIAATALVMGYQTSGTKLPSDTNTNWAQYLQGHSELIGEIAASIMEVYKLPKYTEKK</sequence>
<keyword evidence="2" id="KW-0804">Transcription</keyword>
<evidence type="ECO:0000313" key="5">
    <source>
        <dbReference type="EMBL" id="KAG2234585.1"/>
    </source>
</evidence>
<dbReference type="Pfam" id="PF00134">
    <property type="entry name" value="Cyclin_N"/>
    <property type="match status" value="1"/>
</dbReference>
<dbReference type="CDD" id="cd20546">
    <property type="entry name" value="CYCLIN_SpCG1C_ScCTK2-like_rpt2"/>
    <property type="match status" value="1"/>
</dbReference>
<comment type="caution">
    <text evidence="5">The sequence shown here is derived from an EMBL/GenBank/DDBJ whole genome shotgun (WGS) entry which is preliminary data.</text>
</comment>
<dbReference type="InterPro" id="IPR000812">
    <property type="entry name" value="TFIIB"/>
</dbReference>
<dbReference type="InterPro" id="IPR036915">
    <property type="entry name" value="Cyclin-like_sf"/>
</dbReference>
<dbReference type="Proteomes" id="UP000613177">
    <property type="component" value="Unassembled WGS sequence"/>
</dbReference>
<evidence type="ECO:0000256" key="1">
    <source>
        <dbReference type="ARBA" id="ARBA00023015"/>
    </source>
</evidence>
<evidence type="ECO:0000256" key="2">
    <source>
        <dbReference type="ARBA" id="ARBA00023163"/>
    </source>
</evidence>
<comment type="similarity">
    <text evidence="3">Belongs to the cyclin family.</text>
</comment>
<evidence type="ECO:0000256" key="3">
    <source>
        <dbReference type="RuleBase" id="RU000383"/>
    </source>
</evidence>
<dbReference type="GO" id="GO:0006357">
    <property type="term" value="P:regulation of transcription by RNA polymerase II"/>
    <property type="evidence" value="ECO:0007669"/>
    <property type="project" value="InterPro"/>
</dbReference>
<dbReference type="PIRSF" id="PIRSF028758">
    <property type="entry name" value="Cyclin, C/H/G types"/>
    <property type="match status" value="1"/>
</dbReference>
<dbReference type="PRINTS" id="PR00685">
    <property type="entry name" value="TIFACTORIIB"/>
</dbReference>
<keyword evidence="3" id="KW-0195">Cyclin</keyword>
<reference evidence="5" key="1">
    <citation type="submission" date="2021-01" db="EMBL/GenBank/DDBJ databases">
        <title>Metabolic potential, ecology and presence of endohyphal bacteria is reflected in genomic diversity of Mucoromycotina.</title>
        <authorList>
            <person name="Muszewska A."/>
            <person name="Okrasinska A."/>
            <person name="Steczkiewicz K."/>
            <person name="Drgas O."/>
            <person name="Orlowska M."/>
            <person name="Perlinska-Lenart U."/>
            <person name="Aleksandrzak-Piekarczyk T."/>
            <person name="Szatraj K."/>
            <person name="Zielenkiewicz U."/>
            <person name="Pilsyk S."/>
            <person name="Malc E."/>
            <person name="Mieczkowski P."/>
            <person name="Kruszewska J.S."/>
            <person name="Biernat P."/>
            <person name="Pawlowska J."/>
        </authorList>
    </citation>
    <scope>NUCLEOTIDE SEQUENCE</scope>
    <source>
        <strain evidence="5">WA0000018081</strain>
    </source>
</reference>
<feature type="domain" description="Cyclin-like" evidence="4">
    <location>
        <begin position="36"/>
        <end position="130"/>
    </location>
</feature>
<dbReference type="InterPro" id="IPR043198">
    <property type="entry name" value="Cyclin/Ssn8"/>
</dbReference>
<dbReference type="OrthoDB" id="25002at2759"/>
<dbReference type="InterPro" id="IPR006671">
    <property type="entry name" value="Cyclin_N"/>
</dbReference>
<name>A0A8H7SU87_9FUNG</name>
<dbReference type="SUPFAM" id="SSF47954">
    <property type="entry name" value="Cyclin-like"/>
    <property type="match status" value="2"/>
</dbReference>
<dbReference type="AlphaFoldDB" id="A0A8H7SU87"/>